<dbReference type="EMBL" id="JH413816">
    <property type="protein sequence ID" value="EHL31361.1"/>
    <property type="molecule type" value="Genomic_DNA"/>
</dbReference>
<dbReference type="AlphaFoldDB" id="G9EMW9"/>
<dbReference type="Proteomes" id="UP000002770">
    <property type="component" value="Unassembled WGS sequence"/>
</dbReference>
<organism evidence="1 2">
    <name type="scientific">Legionella drancourtii LLAP12</name>
    <dbReference type="NCBI Taxonomy" id="658187"/>
    <lineage>
        <taxon>Bacteria</taxon>
        <taxon>Pseudomonadati</taxon>
        <taxon>Pseudomonadota</taxon>
        <taxon>Gammaproteobacteria</taxon>
        <taxon>Legionellales</taxon>
        <taxon>Legionellaceae</taxon>
        <taxon>Legionella</taxon>
    </lineage>
</organism>
<protein>
    <submittedName>
        <fullName evidence="1">Uncharacterized protein</fullName>
    </submittedName>
</protein>
<reference evidence="1 2" key="1">
    <citation type="journal article" date="2011" name="BMC Genomics">
        <title>Insight into cross-talk between intra-amoebal pathogens.</title>
        <authorList>
            <person name="Gimenez G."/>
            <person name="Bertelli C."/>
            <person name="Moliner C."/>
            <person name="Robert C."/>
            <person name="Raoult D."/>
            <person name="Fournier P.E."/>
            <person name="Greub G."/>
        </authorList>
    </citation>
    <scope>NUCLEOTIDE SEQUENCE [LARGE SCALE GENOMIC DNA]</scope>
    <source>
        <strain evidence="1 2">LLAP12</strain>
    </source>
</reference>
<name>G9EMW9_9GAMM</name>
<gene>
    <name evidence="1" type="ORF">LDG_6589</name>
</gene>
<accession>G9EMW9</accession>
<proteinExistence type="predicted"/>
<dbReference type="HOGENOM" id="CLU_3329471_0_0_6"/>
<dbReference type="InParanoid" id="G9EMW9"/>
<sequence>MYGKVPMAIYNNYPENSIATAVELLKAHLNKQIEEVDY</sequence>
<keyword evidence="2" id="KW-1185">Reference proteome</keyword>
<evidence type="ECO:0000313" key="1">
    <source>
        <dbReference type="EMBL" id="EHL31361.1"/>
    </source>
</evidence>
<evidence type="ECO:0000313" key="2">
    <source>
        <dbReference type="Proteomes" id="UP000002770"/>
    </source>
</evidence>